<reference evidence="2 3" key="1">
    <citation type="submission" date="2023-08" db="EMBL/GenBank/DDBJ databases">
        <title>A Necator americanus chromosomal reference genome.</title>
        <authorList>
            <person name="Ilik V."/>
            <person name="Petrzelkova K.J."/>
            <person name="Pardy F."/>
            <person name="Fuh T."/>
            <person name="Niatou-Singa F.S."/>
            <person name="Gouil Q."/>
            <person name="Baker L."/>
            <person name="Ritchie M.E."/>
            <person name="Jex A.R."/>
            <person name="Gazzola D."/>
            <person name="Li H."/>
            <person name="Toshio Fujiwara R."/>
            <person name="Zhan B."/>
            <person name="Aroian R.V."/>
            <person name="Pafco B."/>
            <person name="Schwarz E.M."/>
        </authorList>
    </citation>
    <scope>NUCLEOTIDE SEQUENCE [LARGE SCALE GENOMIC DNA]</scope>
    <source>
        <strain evidence="2 3">Aroian</strain>
        <tissue evidence="2">Whole animal</tissue>
    </source>
</reference>
<sequence length="227" mass="25168">MCAFQPRSLCGRLATPAFLRGEVALSVLTPKWHNETKSSRLVSTPVENSASSSSEEVVKGVKHASSQEQVQRQAELSETTVQSVLQRAFRGLVRRQESELIRRNVQTIPPASVSQTPKSEPMVYVEKDGFLSGLTVAEAVFAFNFADEKDANLTPDLLLHWRICSAVRAVCASAAWLLLALRPNCDVLGETIKKTALSEMVQRNNDLLEEIPEDFRSELAKMLDVQQ</sequence>
<feature type="compositionally biased region" description="Low complexity" evidence="1">
    <location>
        <begin position="42"/>
        <end position="55"/>
    </location>
</feature>
<evidence type="ECO:0000313" key="2">
    <source>
        <dbReference type="EMBL" id="KAK6749264.1"/>
    </source>
</evidence>
<feature type="region of interest" description="Disordered" evidence="1">
    <location>
        <begin position="37"/>
        <end position="59"/>
    </location>
</feature>
<comment type="caution">
    <text evidence="2">The sequence shown here is derived from an EMBL/GenBank/DDBJ whole genome shotgun (WGS) entry which is preliminary data.</text>
</comment>
<proteinExistence type="predicted"/>
<dbReference type="EMBL" id="JAVFWL010000004">
    <property type="protein sequence ID" value="KAK6749264.1"/>
    <property type="molecule type" value="Genomic_DNA"/>
</dbReference>
<keyword evidence="3" id="KW-1185">Reference proteome</keyword>
<protein>
    <submittedName>
        <fullName evidence="2">Uncharacterized protein</fullName>
    </submittedName>
</protein>
<name>A0ABR1DFJ5_NECAM</name>
<dbReference type="Proteomes" id="UP001303046">
    <property type="component" value="Unassembled WGS sequence"/>
</dbReference>
<evidence type="ECO:0000256" key="1">
    <source>
        <dbReference type="SAM" id="MobiDB-lite"/>
    </source>
</evidence>
<accession>A0ABR1DFJ5</accession>
<gene>
    <name evidence="2" type="primary">Necator_chrIV.g15001</name>
    <name evidence="2" type="ORF">RB195_001706</name>
</gene>
<organism evidence="2 3">
    <name type="scientific">Necator americanus</name>
    <name type="common">Human hookworm</name>
    <dbReference type="NCBI Taxonomy" id="51031"/>
    <lineage>
        <taxon>Eukaryota</taxon>
        <taxon>Metazoa</taxon>
        <taxon>Ecdysozoa</taxon>
        <taxon>Nematoda</taxon>
        <taxon>Chromadorea</taxon>
        <taxon>Rhabditida</taxon>
        <taxon>Rhabditina</taxon>
        <taxon>Rhabditomorpha</taxon>
        <taxon>Strongyloidea</taxon>
        <taxon>Ancylostomatidae</taxon>
        <taxon>Bunostominae</taxon>
        <taxon>Necator</taxon>
    </lineage>
</organism>
<evidence type="ECO:0000313" key="3">
    <source>
        <dbReference type="Proteomes" id="UP001303046"/>
    </source>
</evidence>